<evidence type="ECO:0000313" key="3">
    <source>
        <dbReference type="EMBL" id="GIF75188.1"/>
    </source>
</evidence>
<evidence type="ECO:0000313" key="4">
    <source>
        <dbReference type="Proteomes" id="UP000604117"/>
    </source>
</evidence>
<protein>
    <recommendedName>
        <fullName evidence="2">Nudix hydrolase domain-containing protein</fullName>
    </recommendedName>
</protein>
<dbReference type="PROSITE" id="PS51462">
    <property type="entry name" value="NUDIX"/>
    <property type="match status" value="1"/>
</dbReference>
<sequence length="159" mass="17089">MEKPRVRAASYVTRTGPTGPELLVFHYAELPDEGVHVPGGGVDEGERPDHGAVREVVEETGIAGPLTLAGLLGTEMGRYGNGSPFISLYFHLRTDEPRDAWTHTMIGDPAAWDTGLPVACRFVPLAEAGPLLRTSWLDQSRFLDHIAVPDLTPSGPPAP</sequence>
<keyword evidence="1" id="KW-0378">Hydrolase</keyword>
<reference evidence="3 4" key="1">
    <citation type="submission" date="2021-01" db="EMBL/GenBank/DDBJ databases">
        <title>Whole genome shotgun sequence of Asanoa siamensis NBRC 107932.</title>
        <authorList>
            <person name="Komaki H."/>
            <person name="Tamura T."/>
        </authorList>
    </citation>
    <scope>NUCLEOTIDE SEQUENCE [LARGE SCALE GENOMIC DNA]</scope>
    <source>
        <strain evidence="3 4">NBRC 107932</strain>
    </source>
</reference>
<dbReference type="InterPro" id="IPR000086">
    <property type="entry name" value="NUDIX_hydrolase_dom"/>
</dbReference>
<dbReference type="Gene3D" id="3.90.79.10">
    <property type="entry name" value="Nucleoside Triphosphate Pyrophosphohydrolase"/>
    <property type="match status" value="1"/>
</dbReference>
<organism evidence="3 4">
    <name type="scientific">Asanoa siamensis</name>
    <dbReference type="NCBI Taxonomy" id="926357"/>
    <lineage>
        <taxon>Bacteria</taxon>
        <taxon>Bacillati</taxon>
        <taxon>Actinomycetota</taxon>
        <taxon>Actinomycetes</taxon>
        <taxon>Micromonosporales</taxon>
        <taxon>Micromonosporaceae</taxon>
        <taxon>Asanoa</taxon>
    </lineage>
</organism>
<dbReference type="InterPro" id="IPR015797">
    <property type="entry name" value="NUDIX_hydrolase-like_dom_sf"/>
</dbReference>
<evidence type="ECO:0000259" key="2">
    <source>
        <dbReference type="PROSITE" id="PS51462"/>
    </source>
</evidence>
<name>A0ABQ4CVZ2_9ACTN</name>
<dbReference type="Pfam" id="PF00293">
    <property type="entry name" value="NUDIX"/>
    <property type="match status" value="1"/>
</dbReference>
<dbReference type="PROSITE" id="PS00893">
    <property type="entry name" value="NUDIX_BOX"/>
    <property type="match status" value="1"/>
</dbReference>
<feature type="domain" description="Nudix hydrolase" evidence="2">
    <location>
        <begin position="4"/>
        <end position="144"/>
    </location>
</feature>
<accession>A0ABQ4CVZ2</accession>
<dbReference type="SUPFAM" id="SSF55811">
    <property type="entry name" value="Nudix"/>
    <property type="match status" value="1"/>
</dbReference>
<dbReference type="RefSeq" id="WP_203716069.1">
    <property type="nucleotide sequence ID" value="NZ_BONE01000040.1"/>
</dbReference>
<dbReference type="Proteomes" id="UP000604117">
    <property type="component" value="Unassembled WGS sequence"/>
</dbReference>
<evidence type="ECO:0000256" key="1">
    <source>
        <dbReference type="ARBA" id="ARBA00022801"/>
    </source>
</evidence>
<keyword evidence="4" id="KW-1185">Reference proteome</keyword>
<proteinExistence type="predicted"/>
<gene>
    <name evidence="3" type="ORF">Asi02nite_47060</name>
</gene>
<comment type="caution">
    <text evidence="3">The sequence shown here is derived from an EMBL/GenBank/DDBJ whole genome shotgun (WGS) entry which is preliminary data.</text>
</comment>
<dbReference type="EMBL" id="BONE01000040">
    <property type="protein sequence ID" value="GIF75188.1"/>
    <property type="molecule type" value="Genomic_DNA"/>
</dbReference>
<dbReference type="InterPro" id="IPR020084">
    <property type="entry name" value="NUDIX_hydrolase_CS"/>
</dbReference>